<feature type="signal peptide" evidence="2">
    <location>
        <begin position="1"/>
        <end position="24"/>
    </location>
</feature>
<feature type="compositionally biased region" description="Polar residues" evidence="1">
    <location>
        <begin position="46"/>
        <end position="55"/>
    </location>
</feature>
<accession>A0A855WV56</accession>
<evidence type="ECO:0000313" key="4">
    <source>
        <dbReference type="Proteomes" id="UP000250918"/>
    </source>
</evidence>
<feature type="region of interest" description="Disordered" evidence="1">
    <location>
        <begin position="88"/>
        <end position="114"/>
    </location>
</feature>
<name>A0A855WV56_9BACT</name>
<dbReference type="Proteomes" id="UP000250918">
    <property type="component" value="Unassembled WGS sequence"/>
</dbReference>
<keyword evidence="2" id="KW-0732">Signal</keyword>
<gene>
    <name evidence="3" type="ORF">C3F09_11605</name>
</gene>
<evidence type="ECO:0000313" key="3">
    <source>
        <dbReference type="EMBL" id="PWB68442.1"/>
    </source>
</evidence>
<proteinExistence type="predicted"/>
<comment type="caution">
    <text evidence="3">The sequence shown here is derived from an EMBL/GenBank/DDBJ whole genome shotgun (WGS) entry which is preliminary data.</text>
</comment>
<dbReference type="EMBL" id="PQAP01000200">
    <property type="protein sequence ID" value="PWB68442.1"/>
    <property type="molecule type" value="Genomic_DNA"/>
</dbReference>
<feature type="compositionally biased region" description="Polar residues" evidence="1">
    <location>
        <begin position="102"/>
        <end position="114"/>
    </location>
</feature>
<feature type="chain" id="PRO_5032425924" evidence="2">
    <location>
        <begin position="25"/>
        <end position="114"/>
    </location>
</feature>
<feature type="region of interest" description="Disordered" evidence="1">
    <location>
        <begin position="26"/>
        <end position="56"/>
    </location>
</feature>
<sequence>MRKTIAWAAIVLMLVVSLQQPVVSRTTPYTPDEIYGPNPDHPWGGDQNSSRQGSKPATAIVTGIPIIDLTHGWFLRWMNHNVIWSKPPIVVTPRPDNPNQPPTNGTTRTSNPAN</sequence>
<evidence type="ECO:0000256" key="1">
    <source>
        <dbReference type="SAM" id="MobiDB-lite"/>
    </source>
</evidence>
<reference evidence="3 4" key="1">
    <citation type="journal article" date="2018" name="ISME J.">
        <title>A methanotrophic archaeon couples anaerobic oxidation of methane to Fe(III) reduction.</title>
        <authorList>
            <person name="Cai C."/>
            <person name="Leu A.O."/>
            <person name="Xie G.J."/>
            <person name="Guo J."/>
            <person name="Feng Y."/>
            <person name="Zhao J.X."/>
            <person name="Tyson G.W."/>
            <person name="Yuan Z."/>
            <person name="Hu S."/>
        </authorList>
    </citation>
    <scope>NUCLEOTIDE SEQUENCE [LARGE SCALE GENOMIC DNA]</scope>
    <source>
        <strain evidence="3">FeB_12</strain>
    </source>
</reference>
<organism evidence="3 4">
    <name type="scientific">candidate division GN15 bacterium</name>
    <dbReference type="NCBI Taxonomy" id="2072418"/>
    <lineage>
        <taxon>Bacteria</taxon>
        <taxon>candidate division GN15</taxon>
    </lineage>
</organism>
<evidence type="ECO:0000256" key="2">
    <source>
        <dbReference type="SAM" id="SignalP"/>
    </source>
</evidence>
<protein>
    <submittedName>
        <fullName evidence="3">Uncharacterized protein</fullName>
    </submittedName>
</protein>
<dbReference type="AlphaFoldDB" id="A0A855WV56"/>